<accession>A0AAV4V7X5</accession>
<protein>
    <submittedName>
        <fullName evidence="2">Uncharacterized protein</fullName>
    </submittedName>
</protein>
<comment type="caution">
    <text evidence="2">The sequence shown here is derived from an EMBL/GenBank/DDBJ whole genome shotgun (WGS) entry which is preliminary data.</text>
</comment>
<reference evidence="2 3" key="1">
    <citation type="submission" date="2021-06" db="EMBL/GenBank/DDBJ databases">
        <title>Caerostris extrusa draft genome.</title>
        <authorList>
            <person name="Kono N."/>
            <person name="Arakawa K."/>
        </authorList>
    </citation>
    <scope>NUCLEOTIDE SEQUENCE [LARGE SCALE GENOMIC DNA]</scope>
</reference>
<evidence type="ECO:0000313" key="3">
    <source>
        <dbReference type="Proteomes" id="UP001054945"/>
    </source>
</evidence>
<dbReference type="Proteomes" id="UP001054945">
    <property type="component" value="Unassembled WGS sequence"/>
</dbReference>
<keyword evidence="3" id="KW-1185">Reference proteome</keyword>
<dbReference type="EMBL" id="BPLR01014014">
    <property type="protein sequence ID" value="GIY65640.1"/>
    <property type="molecule type" value="Genomic_DNA"/>
</dbReference>
<evidence type="ECO:0000313" key="2">
    <source>
        <dbReference type="EMBL" id="GIY65640.1"/>
    </source>
</evidence>
<sequence length="132" mass="15027">MWERYFNWSVFFNVGYKRHNWSHADQNNIKQQMATEVKSVDPFGSQPPNIAPAKMQRAQDNVGGEQSVSSRRLLDLKQGSSSTFMRCKGLARQSWPATRRNSATASQKDLECCSTKTLGISLRKLFIRVLEG</sequence>
<evidence type="ECO:0000256" key="1">
    <source>
        <dbReference type="SAM" id="MobiDB-lite"/>
    </source>
</evidence>
<organism evidence="2 3">
    <name type="scientific">Caerostris extrusa</name>
    <name type="common">Bark spider</name>
    <name type="synonym">Caerostris bankana</name>
    <dbReference type="NCBI Taxonomy" id="172846"/>
    <lineage>
        <taxon>Eukaryota</taxon>
        <taxon>Metazoa</taxon>
        <taxon>Ecdysozoa</taxon>
        <taxon>Arthropoda</taxon>
        <taxon>Chelicerata</taxon>
        <taxon>Arachnida</taxon>
        <taxon>Araneae</taxon>
        <taxon>Araneomorphae</taxon>
        <taxon>Entelegynae</taxon>
        <taxon>Araneoidea</taxon>
        <taxon>Araneidae</taxon>
        <taxon>Caerostris</taxon>
    </lineage>
</organism>
<gene>
    <name evidence="2" type="ORF">CEXT_807741</name>
</gene>
<feature type="region of interest" description="Disordered" evidence="1">
    <location>
        <begin position="39"/>
        <end position="69"/>
    </location>
</feature>
<name>A0AAV4V7X5_CAEEX</name>
<dbReference type="AlphaFoldDB" id="A0AAV4V7X5"/>
<proteinExistence type="predicted"/>